<accession>A0A8S1N5R4</accession>
<evidence type="ECO:0000256" key="2">
    <source>
        <dbReference type="ARBA" id="ARBA00022692"/>
    </source>
</evidence>
<dbReference type="Proteomes" id="UP000688137">
    <property type="component" value="Unassembled WGS sequence"/>
</dbReference>
<gene>
    <name evidence="6" type="ORF">PPRIM_AZ9-3.1.T0790117</name>
</gene>
<dbReference type="InterPro" id="IPR006214">
    <property type="entry name" value="Bax_inhibitor_1-related"/>
</dbReference>
<evidence type="ECO:0000256" key="5">
    <source>
        <dbReference type="RuleBase" id="RU004379"/>
    </source>
</evidence>
<dbReference type="GO" id="GO:0016020">
    <property type="term" value="C:membrane"/>
    <property type="evidence" value="ECO:0007669"/>
    <property type="project" value="UniProtKB-SubCell"/>
</dbReference>
<evidence type="ECO:0000313" key="7">
    <source>
        <dbReference type="Proteomes" id="UP000688137"/>
    </source>
</evidence>
<proteinExistence type="inferred from homology"/>
<dbReference type="PANTHER" id="PTHR23291">
    <property type="entry name" value="BAX INHIBITOR-RELATED"/>
    <property type="match status" value="1"/>
</dbReference>
<feature type="transmembrane region" description="Helical" evidence="5">
    <location>
        <begin position="103"/>
        <end position="121"/>
    </location>
</feature>
<organism evidence="6 7">
    <name type="scientific">Paramecium primaurelia</name>
    <dbReference type="NCBI Taxonomy" id="5886"/>
    <lineage>
        <taxon>Eukaryota</taxon>
        <taxon>Sar</taxon>
        <taxon>Alveolata</taxon>
        <taxon>Ciliophora</taxon>
        <taxon>Intramacronucleata</taxon>
        <taxon>Oligohymenophorea</taxon>
        <taxon>Peniculida</taxon>
        <taxon>Parameciidae</taxon>
        <taxon>Paramecium</taxon>
    </lineage>
</organism>
<comment type="subcellular location">
    <subcellularLocation>
        <location evidence="1">Membrane</location>
        <topology evidence="1">Multi-pass membrane protein</topology>
    </subcellularLocation>
</comment>
<protein>
    <recommendedName>
        <fullName evidence="8">Transmembrane protein</fullName>
    </recommendedName>
</protein>
<comment type="similarity">
    <text evidence="5">Belongs to the BI1 family.</text>
</comment>
<dbReference type="AlphaFoldDB" id="A0A8S1N5R4"/>
<feature type="transmembrane region" description="Helical" evidence="5">
    <location>
        <begin position="189"/>
        <end position="208"/>
    </location>
</feature>
<feature type="transmembrane region" description="Helical" evidence="5">
    <location>
        <begin position="133"/>
        <end position="156"/>
    </location>
</feature>
<evidence type="ECO:0008006" key="8">
    <source>
        <dbReference type="Google" id="ProtNLM"/>
    </source>
</evidence>
<feature type="transmembrane region" description="Helical" evidence="5">
    <location>
        <begin position="214"/>
        <end position="234"/>
    </location>
</feature>
<dbReference type="EMBL" id="CAJJDM010000082">
    <property type="protein sequence ID" value="CAD8087760.1"/>
    <property type="molecule type" value="Genomic_DNA"/>
</dbReference>
<evidence type="ECO:0000313" key="6">
    <source>
        <dbReference type="EMBL" id="CAD8087760.1"/>
    </source>
</evidence>
<comment type="caution">
    <text evidence="6">The sequence shown here is derived from an EMBL/GenBank/DDBJ whole genome shotgun (WGS) entry which is preliminary data.</text>
</comment>
<keyword evidence="4 5" id="KW-0472">Membrane</keyword>
<reference evidence="6" key="1">
    <citation type="submission" date="2021-01" db="EMBL/GenBank/DDBJ databases">
        <authorList>
            <consortium name="Genoscope - CEA"/>
            <person name="William W."/>
        </authorList>
    </citation>
    <scope>NUCLEOTIDE SEQUENCE</scope>
</reference>
<feature type="transmembrane region" description="Helical" evidence="5">
    <location>
        <begin position="52"/>
        <end position="71"/>
    </location>
</feature>
<dbReference type="PANTHER" id="PTHR23291:SF47">
    <property type="entry name" value="TRANSMEMBRANE BAX INHIBITOR MOTIF CONTAINING 7"/>
    <property type="match status" value="1"/>
</dbReference>
<evidence type="ECO:0000256" key="3">
    <source>
        <dbReference type="ARBA" id="ARBA00022989"/>
    </source>
</evidence>
<feature type="transmembrane region" description="Helical" evidence="5">
    <location>
        <begin position="162"/>
        <end position="182"/>
    </location>
</feature>
<keyword evidence="3 5" id="KW-1133">Transmembrane helix</keyword>
<name>A0A8S1N5R4_PARPR</name>
<sequence length="283" mass="33692">MNNYLLDQNNQQKYLNPQTFETLDGRAQKMNQFEFQDYQKDSQIRVDFFKKMYSFLTFEFLFNFGMIALGFDTDLKELLIHTYYQCYEQQNYIICDYHNSPAWLFYVSLIISIILQFTLYFGGTIVRKAPVNYIIFILYLVFYGFTFSAISIFMAISQGRLSVWITWTVDLLNNLNIYNLWVLKKERDFLVNAIIIFCIAIPFVFFLIMYNFHYAWMGFFYGLVSIMYGFYLMLETRSIMRKGGLILQIDDYLAGSLLLYGLMVQPLVRIFELVKETCGNRSQ</sequence>
<keyword evidence="7" id="KW-1185">Reference proteome</keyword>
<keyword evidence="2 5" id="KW-0812">Transmembrane</keyword>
<evidence type="ECO:0000256" key="1">
    <source>
        <dbReference type="ARBA" id="ARBA00004141"/>
    </source>
</evidence>
<evidence type="ECO:0000256" key="4">
    <source>
        <dbReference type="ARBA" id="ARBA00023136"/>
    </source>
</evidence>